<evidence type="ECO:0000313" key="5">
    <source>
        <dbReference type="Proteomes" id="UP000886879"/>
    </source>
</evidence>
<proteinExistence type="predicted"/>
<name>A0A9D0YRK5_9FIRM</name>
<sequence>MSTQPRRHRRRRHRASPLTILFFLVLGLAALAIVVTVVTHLFAPSNDQPEPTPTPTATVSPEPTPSLVPSASPTQSLPYDFSQPVPESSAVEKSYLDDAVFIGDSRTEGLVLYTGLSNVTSYAQKGLTVDTVFTDPIVDLNGQMVTVVEAMKHTQFSKVYLMFGINELGWAYPSIFIDKFTQLIEEIRAINPDAVIYVQEILPVSQKVSETHSYISNEKIQEFNQLILNMTQEQEVYYLQVSQSLMEDDNFCLPEGASSDGIHLTPSYCKNWLDYLLCHTVNP</sequence>
<gene>
    <name evidence="4" type="ORF">IAD31_03705</name>
</gene>
<reference evidence="4" key="2">
    <citation type="journal article" date="2021" name="PeerJ">
        <title>Extensive microbial diversity within the chicken gut microbiome revealed by metagenomics and culture.</title>
        <authorList>
            <person name="Gilroy R."/>
            <person name="Ravi A."/>
            <person name="Getino M."/>
            <person name="Pursley I."/>
            <person name="Horton D.L."/>
            <person name="Alikhan N.F."/>
            <person name="Baker D."/>
            <person name="Gharbi K."/>
            <person name="Hall N."/>
            <person name="Watson M."/>
            <person name="Adriaenssens E.M."/>
            <person name="Foster-Nyarko E."/>
            <person name="Jarju S."/>
            <person name="Secka A."/>
            <person name="Antonio M."/>
            <person name="Oren A."/>
            <person name="Chaudhuri R.R."/>
            <person name="La Ragione R."/>
            <person name="Hildebrand F."/>
            <person name="Pallen M.J."/>
        </authorList>
    </citation>
    <scope>NUCLEOTIDE SEQUENCE</scope>
    <source>
        <strain evidence="4">ChiGjej2B2-12916</strain>
    </source>
</reference>
<dbReference type="InterPro" id="IPR036514">
    <property type="entry name" value="SGNH_hydro_sf"/>
</dbReference>
<evidence type="ECO:0000313" key="4">
    <source>
        <dbReference type="EMBL" id="HIQ60687.1"/>
    </source>
</evidence>
<keyword evidence="2" id="KW-0472">Membrane</keyword>
<keyword evidence="2" id="KW-1133">Transmembrane helix</keyword>
<dbReference type="SUPFAM" id="SSF52266">
    <property type="entry name" value="SGNH hydrolase"/>
    <property type="match status" value="1"/>
</dbReference>
<evidence type="ECO:0000259" key="3">
    <source>
        <dbReference type="Pfam" id="PF13472"/>
    </source>
</evidence>
<evidence type="ECO:0000256" key="2">
    <source>
        <dbReference type="SAM" id="Phobius"/>
    </source>
</evidence>
<feature type="region of interest" description="Disordered" evidence="1">
    <location>
        <begin position="44"/>
        <end position="85"/>
    </location>
</feature>
<accession>A0A9D0YRK5</accession>
<keyword evidence="2" id="KW-0812">Transmembrane</keyword>
<dbReference type="AlphaFoldDB" id="A0A9D0YRK5"/>
<dbReference type="EMBL" id="DVFO01000034">
    <property type="protein sequence ID" value="HIQ60687.1"/>
    <property type="molecule type" value="Genomic_DNA"/>
</dbReference>
<dbReference type="Pfam" id="PF13472">
    <property type="entry name" value="Lipase_GDSL_2"/>
    <property type="match status" value="1"/>
</dbReference>
<feature type="transmembrane region" description="Helical" evidence="2">
    <location>
        <begin position="20"/>
        <end position="43"/>
    </location>
</feature>
<feature type="domain" description="SGNH hydrolase-type esterase" evidence="3">
    <location>
        <begin position="101"/>
        <end position="266"/>
    </location>
</feature>
<dbReference type="InterPro" id="IPR013830">
    <property type="entry name" value="SGNH_hydro"/>
</dbReference>
<organism evidence="4 5">
    <name type="scientific">Candidatus Enterenecus faecium</name>
    <dbReference type="NCBI Taxonomy" id="2840780"/>
    <lineage>
        <taxon>Bacteria</taxon>
        <taxon>Bacillati</taxon>
        <taxon>Bacillota</taxon>
        <taxon>Clostridia</taxon>
        <taxon>Eubacteriales</taxon>
        <taxon>Candidatus Enterenecus</taxon>
    </lineage>
</organism>
<evidence type="ECO:0000256" key="1">
    <source>
        <dbReference type="SAM" id="MobiDB-lite"/>
    </source>
</evidence>
<dbReference type="Gene3D" id="3.40.50.1110">
    <property type="entry name" value="SGNH hydrolase"/>
    <property type="match status" value="1"/>
</dbReference>
<dbReference type="Proteomes" id="UP000886879">
    <property type="component" value="Unassembled WGS sequence"/>
</dbReference>
<comment type="caution">
    <text evidence="4">The sequence shown here is derived from an EMBL/GenBank/DDBJ whole genome shotgun (WGS) entry which is preliminary data.</text>
</comment>
<reference evidence="4" key="1">
    <citation type="submission" date="2020-10" db="EMBL/GenBank/DDBJ databases">
        <authorList>
            <person name="Gilroy R."/>
        </authorList>
    </citation>
    <scope>NUCLEOTIDE SEQUENCE</scope>
    <source>
        <strain evidence="4">ChiGjej2B2-12916</strain>
    </source>
</reference>
<protein>
    <recommendedName>
        <fullName evidence="3">SGNH hydrolase-type esterase domain-containing protein</fullName>
    </recommendedName>
</protein>
<feature type="compositionally biased region" description="Polar residues" evidence="1">
    <location>
        <begin position="45"/>
        <end position="77"/>
    </location>
</feature>